<dbReference type="Gene3D" id="3.10.350.10">
    <property type="entry name" value="LysM domain"/>
    <property type="match status" value="1"/>
</dbReference>
<dbReference type="EMBL" id="AP024421">
    <property type="protein sequence ID" value="BCR90677.1"/>
    <property type="molecule type" value="Genomic_DNA"/>
</dbReference>
<reference evidence="1" key="2">
    <citation type="submission" date="2021-02" db="EMBL/GenBank/DDBJ databases">
        <title>Aspergillus chevalieri M1 genome sequence.</title>
        <authorList>
            <person name="Kadooka C."/>
            <person name="Mori K."/>
            <person name="Futagami T."/>
        </authorList>
    </citation>
    <scope>NUCLEOTIDE SEQUENCE</scope>
    <source>
        <strain evidence="1">M1</strain>
    </source>
</reference>
<evidence type="ECO:0000313" key="2">
    <source>
        <dbReference type="Proteomes" id="UP000637239"/>
    </source>
</evidence>
<sequence length="121" mass="13292">MNRAVPTDAVTTSNTDYGCWYKIQTGDTSDSMCAKFGISPYDFDFLNPQAACVQPVGNINTYTSYVANSSTTFTSLGSTININATQTVNHTTTHLFWSFPSDPTTSSTWTVNDTFWSSLQL</sequence>
<reference evidence="1" key="1">
    <citation type="submission" date="2021-01" db="EMBL/GenBank/DDBJ databases">
        <authorList>
            <consortium name="Aspergillus chevalieri M1 genome sequencing consortium"/>
            <person name="Kazuki M."/>
            <person name="Futagami T."/>
        </authorList>
    </citation>
    <scope>NUCLEOTIDE SEQUENCE</scope>
    <source>
        <strain evidence="1">M1</strain>
    </source>
</reference>
<organism evidence="1 2">
    <name type="scientific">Aspergillus chevalieri</name>
    <name type="common">Eurotium chevalieri</name>
    <dbReference type="NCBI Taxonomy" id="182096"/>
    <lineage>
        <taxon>Eukaryota</taxon>
        <taxon>Fungi</taxon>
        <taxon>Dikarya</taxon>
        <taxon>Ascomycota</taxon>
        <taxon>Pezizomycotina</taxon>
        <taxon>Eurotiomycetes</taxon>
        <taxon>Eurotiomycetidae</taxon>
        <taxon>Eurotiales</taxon>
        <taxon>Aspergillaceae</taxon>
        <taxon>Aspergillus</taxon>
        <taxon>Aspergillus subgen. Aspergillus</taxon>
    </lineage>
</organism>
<dbReference type="InterPro" id="IPR036779">
    <property type="entry name" value="LysM_dom_sf"/>
</dbReference>
<dbReference type="KEGG" id="ache:ACHE_60563A"/>
<evidence type="ECO:0000313" key="1">
    <source>
        <dbReference type="EMBL" id="BCR90677.1"/>
    </source>
</evidence>
<dbReference type="GeneID" id="66985035"/>
<dbReference type="AlphaFoldDB" id="A0A7R7ZRT4"/>
<gene>
    <name evidence="1" type="ORF">ACHE_60563A</name>
</gene>
<keyword evidence="2" id="KW-1185">Reference proteome</keyword>
<proteinExistence type="predicted"/>
<protein>
    <recommendedName>
        <fullName evidence="3">LysM domain-containing protein</fullName>
    </recommendedName>
</protein>
<dbReference type="Proteomes" id="UP000637239">
    <property type="component" value="Chromosome 6"/>
</dbReference>
<evidence type="ECO:0008006" key="3">
    <source>
        <dbReference type="Google" id="ProtNLM"/>
    </source>
</evidence>
<name>A0A7R7ZRT4_ASPCH</name>
<dbReference type="RefSeq" id="XP_043139199.1">
    <property type="nucleotide sequence ID" value="XM_043281751.1"/>
</dbReference>
<accession>A0A7R7ZRT4</accession>